<evidence type="ECO:0000313" key="2">
    <source>
        <dbReference type="EMBL" id="KAL0325392.1"/>
    </source>
</evidence>
<name>A0AAW2M4W1_SESRA</name>
<feature type="transmembrane region" description="Helical" evidence="1">
    <location>
        <begin position="15"/>
        <end position="33"/>
    </location>
</feature>
<feature type="transmembrane region" description="Helical" evidence="1">
    <location>
        <begin position="351"/>
        <end position="371"/>
    </location>
</feature>
<organism evidence="2">
    <name type="scientific">Sesamum radiatum</name>
    <name type="common">Black benniseed</name>
    <dbReference type="NCBI Taxonomy" id="300843"/>
    <lineage>
        <taxon>Eukaryota</taxon>
        <taxon>Viridiplantae</taxon>
        <taxon>Streptophyta</taxon>
        <taxon>Embryophyta</taxon>
        <taxon>Tracheophyta</taxon>
        <taxon>Spermatophyta</taxon>
        <taxon>Magnoliopsida</taxon>
        <taxon>eudicotyledons</taxon>
        <taxon>Gunneridae</taxon>
        <taxon>Pentapetalae</taxon>
        <taxon>asterids</taxon>
        <taxon>lamiids</taxon>
        <taxon>Lamiales</taxon>
        <taxon>Pedaliaceae</taxon>
        <taxon>Sesamum</taxon>
    </lineage>
</organism>
<evidence type="ECO:0000256" key="1">
    <source>
        <dbReference type="SAM" id="Phobius"/>
    </source>
</evidence>
<dbReference type="InterPro" id="IPR019141">
    <property type="entry name" value="DUF2045"/>
</dbReference>
<accession>A0AAW2M4W1</accession>
<dbReference type="AlphaFoldDB" id="A0AAW2M4W1"/>
<dbReference type="PANTHER" id="PTHR21477:SF12">
    <property type="entry name" value="PROTEIN PHLOEM PROTEIN 2-LIKE A10"/>
    <property type="match status" value="1"/>
</dbReference>
<proteinExistence type="predicted"/>
<protein>
    <submittedName>
        <fullName evidence="2">Protein PHLOEM PROTEIN 2-LIKE A10</fullName>
    </submittedName>
</protein>
<dbReference type="PANTHER" id="PTHR21477">
    <property type="entry name" value="ZGC:172139"/>
    <property type="match status" value="1"/>
</dbReference>
<gene>
    <name evidence="2" type="ORF">Sradi_5108500</name>
</gene>
<keyword evidence="1" id="KW-0812">Transmembrane</keyword>
<reference evidence="2" key="1">
    <citation type="submission" date="2020-06" db="EMBL/GenBank/DDBJ databases">
        <authorList>
            <person name="Li T."/>
            <person name="Hu X."/>
            <person name="Zhang T."/>
            <person name="Song X."/>
            <person name="Zhang H."/>
            <person name="Dai N."/>
            <person name="Sheng W."/>
            <person name="Hou X."/>
            <person name="Wei L."/>
        </authorList>
    </citation>
    <scope>NUCLEOTIDE SEQUENCE</scope>
    <source>
        <strain evidence="2">G02</strain>
        <tissue evidence="2">Leaf</tissue>
    </source>
</reference>
<reference evidence="2" key="2">
    <citation type="journal article" date="2024" name="Plant">
        <title>Genomic evolution and insights into agronomic trait innovations of Sesamum species.</title>
        <authorList>
            <person name="Miao H."/>
            <person name="Wang L."/>
            <person name="Qu L."/>
            <person name="Liu H."/>
            <person name="Sun Y."/>
            <person name="Le M."/>
            <person name="Wang Q."/>
            <person name="Wei S."/>
            <person name="Zheng Y."/>
            <person name="Lin W."/>
            <person name="Duan Y."/>
            <person name="Cao H."/>
            <person name="Xiong S."/>
            <person name="Wang X."/>
            <person name="Wei L."/>
            <person name="Li C."/>
            <person name="Ma Q."/>
            <person name="Ju M."/>
            <person name="Zhao R."/>
            <person name="Li G."/>
            <person name="Mu C."/>
            <person name="Tian Q."/>
            <person name="Mei H."/>
            <person name="Zhang T."/>
            <person name="Gao T."/>
            <person name="Zhang H."/>
        </authorList>
    </citation>
    <scope>NUCLEOTIDE SEQUENCE</scope>
    <source>
        <strain evidence="2">G02</strain>
    </source>
</reference>
<keyword evidence="1" id="KW-1133">Transmembrane helix</keyword>
<dbReference type="EMBL" id="JACGWJ010000023">
    <property type="protein sequence ID" value="KAL0325392.1"/>
    <property type="molecule type" value="Genomic_DNA"/>
</dbReference>
<keyword evidence="1" id="KW-0472">Membrane</keyword>
<sequence>MDTRLVSFTKKKKKWIVLLGLIGFSSYGVYKISHIPSVERKRKRILKLLGCLISMAEAVSESASLITLISKDLKEFLSSNQVEIPNSLKQLQKIARFEEFSESVIRVCQATTIGILSACKIHTSKSEIQEVDGSCFLEKMIDKLMSTAGTEFSSIVVGSFARNLVLGFQAHKKSSSPTWVSVVSDDKCRALVADCIRTFVTAAATVCVDKTVDVNFYDELFSGMTNPKHQNKVTDLLASLCNGAVETLVRTSHQVLTASKQSQKLGSVDYGKNGRIDLKNTGWVDSVSSTLAIPRNRKFVLDVTGRVTFETVRSVIEFFLWKMSEGLNRSVDVAVERGFEVVRYVGAKSSVILTVCLVLFLHILSNTRVLLPA</sequence>
<comment type="caution">
    <text evidence="2">The sequence shown here is derived from an EMBL/GenBank/DDBJ whole genome shotgun (WGS) entry which is preliminary data.</text>
</comment>